<keyword evidence="2" id="KW-0489">Methyltransferase</keyword>
<gene>
    <name evidence="2" type="ORF">SAMN04487943_103143</name>
</gene>
<dbReference type="SUPFAM" id="SSF53335">
    <property type="entry name" value="S-adenosyl-L-methionine-dependent methyltransferases"/>
    <property type="match status" value="1"/>
</dbReference>
<evidence type="ECO:0000313" key="2">
    <source>
        <dbReference type="EMBL" id="SFL69575.1"/>
    </source>
</evidence>
<proteinExistence type="predicted"/>
<reference evidence="3" key="1">
    <citation type="submission" date="2016-10" db="EMBL/GenBank/DDBJ databases">
        <authorList>
            <person name="Varghese N."/>
            <person name="Submissions S."/>
        </authorList>
    </citation>
    <scope>NUCLEOTIDE SEQUENCE [LARGE SCALE GENOMIC DNA]</scope>
    <source>
        <strain evidence="3">CGMCC 1.4250</strain>
    </source>
</reference>
<dbReference type="OrthoDB" id="146133at2"/>
<dbReference type="Pfam" id="PF13489">
    <property type="entry name" value="Methyltransf_23"/>
    <property type="match status" value="1"/>
</dbReference>
<dbReference type="AlphaFoldDB" id="A0A1I4JSJ6"/>
<dbReference type="STRING" id="334253.SAMN04487943_103143"/>
<sequence length="267" mass="30895">MEHYGVGIFSQDHEDESNRLKSISETFDHVSFTYLKNRGLIEGGRYLDVGAGNGSIAKWLAEQPELRNGEIVAVDRDIRELQTQSLSQRYENLRIAEYDVTQNDEDYPFGMFDMIHARMVLMHLRNRAEVLKKLTSWVKPGGWIILSDSVDLMTQNSNHESYRKLMSVMWTKLKEVIGSDVEWASTVPQRLRDTGFHSIGMEAYLPSLDNQSPSSIFWKKTWYQLRDELLKDPSINMDTMKRAEEILSNQDFNELSPGILTVWGQRP</sequence>
<evidence type="ECO:0000256" key="1">
    <source>
        <dbReference type="ARBA" id="ARBA00022679"/>
    </source>
</evidence>
<dbReference type="RefSeq" id="WP_091482676.1">
    <property type="nucleotide sequence ID" value="NZ_FOTR01000003.1"/>
</dbReference>
<accession>A0A1I4JSJ6</accession>
<keyword evidence="3" id="KW-1185">Reference proteome</keyword>
<protein>
    <submittedName>
        <fullName evidence="2">Methyltransferase domain-containing protein</fullName>
    </submittedName>
</protein>
<organism evidence="2 3">
    <name type="scientific">Gracilibacillus orientalis</name>
    <dbReference type="NCBI Taxonomy" id="334253"/>
    <lineage>
        <taxon>Bacteria</taxon>
        <taxon>Bacillati</taxon>
        <taxon>Bacillota</taxon>
        <taxon>Bacilli</taxon>
        <taxon>Bacillales</taxon>
        <taxon>Bacillaceae</taxon>
        <taxon>Gracilibacillus</taxon>
    </lineage>
</organism>
<dbReference type="Proteomes" id="UP000198565">
    <property type="component" value="Unassembled WGS sequence"/>
</dbReference>
<dbReference type="CDD" id="cd02440">
    <property type="entry name" value="AdoMet_MTases"/>
    <property type="match status" value="1"/>
</dbReference>
<dbReference type="Gene3D" id="3.40.50.150">
    <property type="entry name" value="Vaccinia Virus protein VP39"/>
    <property type="match status" value="1"/>
</dbReference>
<name>A0A1I4JSJ6_9BACI</name>
<keyword evidence="1 2" id="KW-0808">Transferase</keyword>
<evidence type="ECO:0000313" key="3">
    <source>
        <dbReference type="Proteomes" id="UP000198565"/>
    </source>
</evidence>
<dbReference type="GO" id="GO:0032259">
    <property type="term" value="P:methylation"/>
    <property type="evidence" value="ECO:0007669"/>
    <property type="project" value="UniProtKB-KW"/>
</dbReference>
<dbReference type="GO" id="GO:0008168">
    <property type="term" value="F:methyltransferase activity"/>
    <property type="evidence" value="ECO:0007669"/>
    <property type="project" value="UniProtKB-KW"/>
</dbReference>
<dbReference type="PANTHER" id="PTHR43861">
    <property type="entry name" value="TRANS-ACONITATE 2-METHYLTRANSFERASE-RELATED"/>
    <property type="match status" value="1"/>
</dbReference>
<dbReference type="InterPro" id="IPR029063">
    <property type="entry name" value="SAM-dependent_MTases_sf"/>
</dbReference>
<dbReference type="PANTHER" id="PTHR43861:SF3">
    <property type="entry name" value="PUTATIVE (AFU_ORTHOLOGUE AFUA_2G14390)-RELATED"/>
    <property type="match status" value="1"/>
</dbReference>
<dbReference type="EMBL" id="FOTR01000003">
    <property type="protein sequence ID" value="SFL69575.1"/>
    <property type="molecule type" value="Genomic_DNA"/>
</dbReference>